<proteinExistence type="predicted"/>
<feature type="domain" description="PilZ" evidence="1">
    <location>
        <begin position="6"/>
        <end position="96"/>
    </location>
</feature>
<accession>A0A7T3RC58</accession>
<name>A0A7T3RC58_9SPIR</name>
<organism evidence="2 3">
    <name type="scientific">Treponema peruense</name>
    <dbReference type="NCBI Taxonomy" id="2787628"/>
    <lineage>
        <taxon>Bacteria</taxon>
        <taxon>Pseudomonadati</taxon>
        <taxon>Spirochaetota</taxon>
        <taxon>Spirochaetia</taxon>
        <taxon>Spirochaetales</taxon>
        <taxon>Treponemataceae</taxon>
        <taxon>Treponema</taxon>
    </lineage>
</organism>
<evidence type="ECO:0000259" key="1">
    <source>
        <dbReference type="Pfam" id="PF07238"/>
    </source>
</evidence>
<dbReference type="InterPro" id="IPR009875">
    <property type="entry name" value="PilZ_domain"/>
</dbReference>
<dbReference type="EMBL" id="CP064936">
    <property type="protein sequence ID" value="QQA00439.1"/>
    <property type="molecule type" value="Genomic_DNA"/>
</dbReference>
<dbReference type="SUPFAM" id="SSF141371">
    <property type="entry name" value="PilZ domain-like"/>
    <property type="match status" value="1"/>
</dbReference>
<evidence type="ECO:0000313" key="3">
    <source>
        <dbReference type="Proteomes" id="UP000595224"/>
    </source>
</evidence>
<dbReference type="AlphaFoldDB" id="A0A7T3RC58"/>
<dbReference type="Proteomes" id="UP000595224">
    <property type="component" value="Chromosome"/>
</dbReference>
<protein>
    <submittedName>
        <fullName evidence="2">PilZ domain-containing protein</fullName>
    </submittedName>
</protein>
<sequence>MKKEHRKEERFYEFGRVEAGQISVLPGVLDDISETGCKVHFTNPVDVDMENDYTLLIRLARGNCGRGLNLLGHPCWVKSDGSKTDIGFSFLRSPDTPELINCINCFKSDSGSDETIAGMFESSGSGFVYAL</sequence>
<keyword evidence="3" id="KW-1185">Reference proteome</keyword>
<gene>
    <name evidence="2" type="ORF">IWA51_09175</name>
</gene>
<reference evidence="2 3" key="1">
    <citation type="submission" date="2020-11" db="EMBL/GenBank/DDBJ databases">
        <title>Treponema Peruensis nv. sp., first commensal Treponema isolated from human feces.</title>
        <authorList>
            <person name="Belkhou C."/>
            <person name="Raes J."/>
        </authorList>
    </citation>
    <scope>NUCLEOTIDE SEQUENCE [LARGE SCALE GENOMIC DNA]</scope>
    <source>
        <strain evidence="2 3">RCC2812</strain>
    </source>
</reference>
<dbReference type="GO" id="GO:0035438">
    <property type="term" value="F:cyclic-di-GMP binding"/>
    <property type="evidence" value="ECO:0007669"/>
    <property type="project" value="InterPro"/>
</dbReference>
<dbReference type="RefSeq" id="WP_198442186.1">
    <property type="nucleotide sequence ID" value="NZ_CBCSHE010000001.1"/>
</dbReference>
<dbReference type="Pfam" id="PF07238">
    <property type="entry name" value="PilZ"/>
    <property type="match status" value="1"/>
</dbReference>
<dbReference type="KEGG" id="tper:IWA51_09175"/>
<evidence type="ECO:0000313" key="2">
    <source>
        <dbReference type="EMBL" id="QQA00439.1"/>
    </source>
</evidence>